<evidence type="ECO:0000256" key="9">
    <source>
        <dbReference type="SAM" id="Phobius"/>
    </source>
</evidence>
<evidence type="ECO:0000256" key="5">
    <source>
        <dbReference type="ARBA" id="ARBA00022692"/>
    </source>
</evidence>
<reference evidence="10 11" key="1">
    <citation type="submission" date="2024-09" db="EMBL/GenBank/DDBJ databases">
        <title>Chromosome-scale assembly of Riccia sorocarpa.</title>
        <authorList>
            <person name="Paukszto L."/>
        </authorList>
    </citation>
    <scope>NUCLEOTIDE SEQUENCE [LARGE SCALE GENOMIC DNA]</scope>
    <source>
        <strain evidence="10">LP-2024</strain>
        <tissue evidence="10">Aerial parts of the thallus</tissue>
    </source>
</reference>
<dbReference type="PANTHER" id="PTHR33203:SF24">
    <property type="entry name" value="OLEOSIN"/>
    <property type="match status" value="1"/>
</dbReference>
<comment type="subcellular location">
    <subcellularLocation>
        <location evidence="2">Lipid droplet</location>
    </subcellularLocation>
    <subcellularLocation>
        <location evidence="1">Membrane</location>
        <topology evidence="1">Multi-pass membrane protein</topology>
    </subcellularLocation>
</comment>
<keyword evidence="5 9" id="KW-0812">Transmembrane</keyword>
<dbReference type="GO" id="GO:0016020">
    <property type="term" value="C:membrane"/>
    <property type="evidence" value="ECO:0007669"/>
    <property type="project" value="UniProtKB-SubCell"/>
</dbReference>
<comment type="similarity">
    <text evidence="3">Belongs to the oleosin family.</text>
</comment>
<dbReference type="InterPro" id="IPR000136">
    <property type="entry name" value="Oleosin"/>
</dbReference>
<evidence type="ECO:0008006" key="12">
    <source>
        <dbReference type="Google" id="ProtNLM"/>
    </source>
</evidence>
<dbReference type="Pfam" id="PF01277">
    <property type="entry name" value="Oleosin"/>
    <property type="match status" value="1"/>
</dbReference>
<keyword evidence="4" id="KW-0551">Lipid droplet</keyword>
<evidence type="ECO:0000256" key="4">
    <source>
        <dbReference type="ARBA" id="ARBA00022677"/>
    </source>
</evidence>
<keyword evidence="8" id="KW-0175">Coiled coil</keyword>
<organism evidence="10 11">
    <name type="scientific">Riccia sorocarpa</name>
    <dbReference type="NCBI Taxonomy" id="122646"/>
    <lineage>
        <taxon>Eukaryota</taxon>
        <taxon>Viridiplantae</taxon>
        <taxon>Streptophyta</taxon>
        <taxon>Embryophyta</taxon>
        <taxon>Marchantiophyta</taxon>
        <taxon>Marchantiopsida</taxon>
        <taxon>Marchantiidae</taxon>
        <taxon>Marchantiales</taxon>
        <taxon>Ricciaceae</taxon>
        <taxon>Riccia</taxon>
    </lineage>
</organism>
<dbReference type="AlphaFoldDB" id="A0ABD3I137"/>
<proteinExistence type="inferred from homology"/>
<evidence type="ECO:0000256" key="7">
    <source>
        <dbReference type="ARBA" id="ARBA00023136"/>
    </source>
</evidence>
<dbReference type="Proteomes" id="UP001633002">
    <property type="component" value="Unassembled WGS sequence"/>
</dbReference>
<gene>
    <name evidence="10" type="ORF">R1sor_010330</name>
</gene>
<dbReference type="PANTHER" id="PTHR33203">
    <property type="entry name" value="OLEOSIN"/>
    <property type="match status" value="1"/>
</dbReference>
<evidence type="ECO:0000313" key="10">
    <source>
        <dbReference type="EMBL" id="KAL3696254.1"/>
    </source>
</evidence>
<evidence type="ECO:0000256" key="1">
    <source>
        <dbReference type="ARBA" id="ARBA00004141"/>
    </source>
</evidence>
<keyword evidence="6 9" id="KW-1133">Transmembrane helix</keyword>
<comment type="caution">
    <text evidence="10">The sequence shown here is derived from an EMBL/GenBank/DDBJ whole genome shotgun (WGS) entry which is preliminary data.</text>
</comment>
<evidence type="ECO:0000256" key="2">
    <source>
        <dbReference type="ARBA" id="ARBA00004502"/>
    </source>
</evidence>
<sequence length="212" mass="23110">MSTIQQLKEQAEHMKETLEEQAPNQRQVIGAVTIVTIIVLLTTIGGLVTGGLAIGAAVLTPVFIFFSPVLVPLGTVFFVGVAGLLSAAGVTLVGVSTLRWLYHYFMGYHPVGSDKVDAAKNRLVDTASHLKERASDYVHDAQENFEHVRDQTMAAATYNVRLENKDLNHRYASGPTSWQLLEPQRVIKTKCRMTSGIQMVAGNFLATAPDPC</sequence>
<dbReference type="GO" id="GO:0005811">
    <property type="term" value="C:lipid droplet"/>
    <property type="evidence" value="ECO:0007669"/>
    <property type="project" value="UniProtKB-SubCell"/>
</dbReference>
<evidence type="ECO:0000256" key="3">
    <source>
        <dbReference type="ARBA" id="ARBA00010858"/>
    </source>
</evidence>
<protein>
    <recommendedName>
        <fullName evidence="12">Oleosin</fullName>
    </recommendedName>
</protein>
<evidence type="ECO:0000256" key="8">
    <source>
        <dbReference type="SAM" id="Coils"/>
    </source>
</evidence>
<evidence type="ECO:0000256" key="6">
    <source>
        <dbReference type="ARBA" id="ARBA00022989"/>
    </source>
</evidence>
<accession>A0ABD3I137</accession>
<keyword evidence="11" id="KW-1185">Reference proteome</keyword>
<feature type="coiled-coil region" evidence="8">
    <location>
        <begin position="1"/>
        <end position="28"/>
    </location>
</feature>
<evidence type="ECO:0000313" key="11">
    <source>
        <dbReference type="Proteomes" id="UP001633002"/>
    </source>
</evidence>
<name>A0ABD3I137_9MARC</name>
<keyword evidence="7 9" id="KW-0472">Membrane</keyword>
<dbReference type="EMBL" id="JBJQOH010000002">
    <property type="protein sequence ID" value="KAL3696254.1"/>
    <property type="molecule type" value="Genomic_DNA"/>
</dbReference>
<feature type="transmembrane region" description="Helical" evidence="9">
    <location>
        <begin position="77"/>
        <end position="102"/>
    </location>
</feature>